<keyword evidence="4 7" id="KW-0378">Hydrolase</keyword>
<organism evidence="12 13">
    <name type="scientific">Desulfobacter latus</name>
    <dbReference type="NCBI Taxonomy" id="2292"/>
    <lineage>
        <taxon>Bacteria</taxon>
        <taxon>Pseudomonadati</taxon>
        <taxon>Thermodesulfobacteriota</taxon>
        <taxon>Desulfobacteria</taxon>
        <taxon>Desulfobacterales</taxon>
        <taxon>Desulfobacteraceae</taxon>
        <taxon>Desulfobacter</taxon>
    </lineage>
</organism>
<keyword evidence="5 7" id="KW-0720">Serine protease</keyword>
<dbReference type="Pfam" id="PF02225">
    <property type="entry name" value="PA"/>
    <property type="match status" value="1"/>
</dbReference>
<proteinExistence type="inferred from homology"/>
<dbReference type="Proteomes" id="UP000553343">
    <property type="component" value="Unassembled WGS sequence"/>
</dbReference>
<dbReference type="RefSeq" id="WP_178368228.1">
    <property type="nucleotide sequence ID" value="NZ_JACADJ010000111.1"/>
</dbReference>
<dbReference type="CDD" id="cd07473">
    <property type="entry name" value="Peptidases_S8_Subtilisin_like"/>
    <property type="match status" value="1"/>
</dbReference>
<feature type="signal peptide" evidence="8">
    <location>
        <begin position="1"/>
        <end position="26"/>
    </location>
</feature>
<feature type="domain" description="Peptidase S8/S53" evidence="9">
    <location>
        <begin position="242"/>
        <end position="464"/>
    </location>
</feature>
<dbReference type="PROSITE" id="PS51892">
    <property type="entry name" value="SUBTILASE"/>
    <property type="match status" value="1"/>
</dbReference>
<dbReference type="PROSITE" id="PS00136">
    <property type="entry name" value="SUBTILASE_ASP"/>
    <property type="match status" value="1"/>
</dbReference>
<evidence type="ECO:0000259" key="11">
    <source>
        <dbReference type="Pfam" id="PF22148"/>
    </source>
</evidence>
<accession>A0A850TD89</accession>
<feature type="active site" description="Charge relay system" evidence="6 7">
    <location>
        <position position="610"/>
    </location>
</feature>
<dbReference type="EMBL" id="JACADJ010000111">
    <property type="protein sequence ID" value="NWH06778.1"/>
    <property type="molecule type" value="Genomic_DNA"/>
</dbReference>
<evidence type="ECO:0000256" key="5">
    <source>
        <dbReference type="ARBA" id="ARBA00022825"/>
    </source>
</evidence>
<evidence type="ECO:0000256" key="8">
    <source>
        <dbReference type="SAM" id="SignalP"/>
    </source>
</evidence>
<feature type="domain" description="Fervidolysin-like N-terminal prodomain" evidence="11">
    <location>
        <begin position="131"/>
        <end position="205"/>
    </location>
</feature>
<dbReference type="PRINTS" id="PR00723">
    <property type="entry name" value="SUBTILISIN"/>
</dbReference>
<dbReference type="InterPro" id="IPR054399">
    <property type="entry name" value="Fervidolysin-like_N_prodom"/>
</dbReference>
<evidence type="ECO:0000256" key="2">
    <source>
        <dbReference type="ARBA" id="ARBA00022670"/>
    </source>
</evidence>
<feature type="chain" id="PRO_5033061409" evidence="8">
    <location>
        <begin position="27"/>
        <end position="731"/>
    </location>
</feature>
<reference evidence="12 13" key="1">
    <citation type="submission" date="2020-06" db="EMBL/GenBank/DDBJ databases">
        <title>High-quality draft genome of sulfate reducer Desulfobacter latus type strain AcrS2 isolated from marine sediment.</title>
        <authorList>
            <person name="Hoppe M."/>
            <person name="Larsen C.K."/>
            <person name="Marshall I.P.G."/>
            <person name="Schramm A."/>
            <person name="Marietou A.G."/>
        </authorList>
    </citation>
    <scope>NUCLEOTIDE SEQUENCE [LARGE SCALE GENOMIC DNA]</scope>
    <source>
        <strain evidence="12 13">AcRS2</strain>
    </source>
</reference>
<dbReference type="Gene3D" id="3.40.50.200">
    <property type="entry name" value="Peptidase S8/S53 domain"/>
    <property type="match status" value="1"/>
</dbReference>
<evidence type="ECO:0000313" key="13">
    <source>
        <dbReference type="Proteomes" id="UP000553343"/>
    </source>
</evidence>
<keyword evidence="2 7" id="KW-0645">Protease</keyword>
<dbReference type="Pfam" id="PF22148">
    <property type="entry name" value="Fervidolysin_NPro-like"/>
    <property type="match status" value="1"/>
</dbReference>
<sequence length="731" mass="77215">MLQKRLFSHLLIFGTLLLGMQLSASAQAPCKSPGITFTAGKLSFEAKAISLDCLMAGISRETGIPIRIWPGAPLKVTLSVDNMDLESVFRTLGAGTNALAYTRIPQTGEYRLVSAHITGKGPAQPGRKKPVPAPADAVPGELLVQFKDHVPPDSIQALHRFIGSRILRQIPGRNIFRIKIAAGMTREIAADMYLASGLVKAAEPNLIRRRQTMPDDPKIARQWGLSAIQAPAAWETTTGAADLIIALIDTGVDLSHSDLAENIWTNSAEANGLENVDDDGNGYVDDIHGWDMADNDNQPYDTNGHGTHIAGTIGAVTGNGTGIAGVCPRVRIMSLKVEPDNGSTMTLADIIEAVTYAQNMGAAIVNCSFGADFYSDIEFNAFKKLADTAGALIIASAGNENRDIDLDPLYPAAYEVPAIVSVASSSEIAPGEYGLSDFSNYGAANADLMAPGNDIYSTLPSSGVTTQAYFSIDGENTQYPAEGMTYSQRTDAQGITGILIDCGYGYPNEIPSSVKDNIALIKRGAFQGADFYFYEKVANAQAVGAAGAVIYNNVSGEFAGTLGTPGEWITTVSISLENGELLLSKLPVQVTLVNKTADPDAIYGSLSGTSMAAGFVSGAAGLVKAFAPQKTATEIKALLMNNTDVMPKPASKVLSSGHLNIFKTLASLTLPGDLNKDFKRGLNDAFIGLKLMSGQVTQDISEETSHWETQGDGRAGMSETLKALQAGSIAF</sequence>
<dbReference type="InterPro" id="IPR022398">
    <property type="entry name" value="Peptidase_S8_His-AS"/>
</dbReference>
<dbReference type="PROSITE" id="PS00137">
    <property type="entry name" value="SUBTILASE_HIS"/>
    <property type="match status" value="1"/>
</dbReference>
<dbReference type="Pfam" id="PF00082">
    <property type="entry name" value="Peptidase_S8"/>
    <property type="match status" value="2"/>
</dbReference>
<evidence type="ECO:0000256" key="4">
    <source>
        <dbReference type="ARBA" id="ARBA00022801"/>
    </source>
</evidence>
<dbReference type="Gene3D" id="3.50.30.30">
    <property type="match status" value="1"/>
</dbReference>
<dbReference type="InterPro" id="IPR034204">
    <property type="entry name" value="PfSUB1-like_cat_dom"/>
</dbReference>
<comment type="caution">
    <text evidence="12">The sequence shown here is derived from an EMBL/GenBank/DDBJ whole genome shotgun (WGS) entry which is preliminary data.</text>
</comment>
<name>A0A850TD89_9BACT</name>
<dbReference type="InterPro" id="IPR051048">
    <property type="entry name" value="Peptidase_S8/S53_subtilisin"/>
</dbReference>
<dbReference type="GO" id="GO:0004252">
    <property type="term" value="F:serine-type endopeptidase activity"/>
    <property type="evidence" value="ECO:0007669"/>
    <property type="project" value="UniProtKB-UniRule"/>
</dbReference>
<gene>
    <name evidence="12" type="ORF">HXW94_17635</name>
</gene>
<dbReference type="PANTHER" id="PTHR43399:SF4">
    <property type="entry name" value="CELL WALL-ASSOCIATED PROTEASE"/>
    <property type="match status" value="1"/>
</dbReference>
<dbReference type="InterPro" id="IPR015500">
    <property type="entry name" value="Peptidase_S8_subtilisin-rel"/>
</dbReference>
<feature type="active site" description="Charge relay system" evidence="6 7">
    <location>
        <position position="305"/>
    </location>
</feature>
<evidence type="ECO:0000256" key="7">
    <source>
        <dbReference type="PROSITE-ProRule" id="PRU01240"/>
    </source>
</evidence>
<keyword evidence="3 8" id="KW-0732">Signal</keyword>
<feature type="domain" description="PA" evidence="10">
    <location>
        <begin position="502"/>
        <end position="582"/>
    </location>
</feature>
<dbReference type="SUPFAM" id="SSF52743">
    <property type="entry name" value="Subtilisin-like"/>
    <property type="match status" value="1"/>
</dbReference>
<dbReference type="InterPro" id="IPR003137">
    <property type="entry name" value="PA_domain"/>
</dbReference>
<dbReference type="InterPro" id="IPR000209">
    <property type="entry name" value="Peptidase_S8/S53_dom"/>
</dbReference>
<feature type="active site" description="Charge relay system" evidence="6 7">
    <location>
        <position position="249"/>
    </location>
</feature>
<evidence type="ECO:0000256" key="6">
    <source>
        <dbReference type="PIRSR" id="PIRSR615500-1"/>
    </source>
</evidence>
<evidence type="ECO:0000313" key="12">
    <source>
        <dbReference type="EMBL" id="NWH06778.1"/>
    </source>
</evidence>
<protein>
    <submittedName>
        <fullName evidence="12">S8 family serine peptidase</fullName>
    </submittedName>
</protein>
<evidence type="ECO:0000259" key="9">
    <source>
        <dbReference type="Pfam" id="PF00082"/>
    </source>
</evidence>
<dbReference type="InterPro" id="IPR023827">
    <property type="entry name" value="Peptidase_S8_Asp-AS"/>
</dbReference>
<keyword evidence="13" id="KW-1185">Reference proteome</keyword>
<evidence type="ECO:0000256" key="1">
    <source>
        <dbReference type="ARBA" id="ARBA00011073"/>
    </source>
</evidence>
<comment type="similarity">
    <text evidence="1 7">Belongs to the peptidase S8 family.</text>
</comment>
<dbReference type="AlphaFoldDB" id="A0A850TD89"/>
<feature type="domain" description="Peptidase S8/S53" evidence="9">
    <location>
        <begin position="593"/>
        <end position="643"/>
    </location>
</feature>
<dbReference type="GO" id="GO:0006508">
    <property type="term" value="P:proteolysis"/>
    <property type="evidence" value="ECO:0007669"/>
    <property type="project" value="UniProtKB-KW"/>
</dbReference>
<dbReference type="InterPro" id="IPR036852">
    <property type="entry name" value="Peptidase_S8/S53_dom_sf"/>
</dbReference>
<evidence type="ECO:0000259" key="10">
    <source>
        <dbReference type="Pfam" id="PF02225"/>
    </source>
</evidence>
<evidence type="ECO:0000256" key="3">
    <source>
        <dbReference type="ARBA" id="ARBA00022729"/>
    </source>
</evidence>
<dbReference type="PANTHER" id="PTHR43399">
    <property type="entry name" value="SUBTILISIN-RELATED"/>
    <property type="match status" value="1"/>
</dbReference>